<accession>A0A7W9DBC7</accession>
<dbReference type="Proteomes" id="UP000523863">
    <property type="component" value="Unassembled WGS sequence"/>
</dbReference>
<evidence type="ECO:0000313" key="3">
    <source>
        <dbReference type="Proteomes" id="UP000523863"/>
    </source>
</evidence>
<reference evidence="2 3" key="1">
    <citation type="submission" date="2020-08" db="EMBL/GenBank/DDBJ databases">
        <title>Sequencing the genomes of 1000 actinobacteria strains.</title>
        <authorList>
            <person name="Klenk H.-P."/>
        </authorList>
    </citation>
    <scope>NUCLEOTIDE SEQUENCE [LARGE SCALE GENOMIC DNA]</scope>
    <source>
        <strain evidence="2 3">DSM 23694</strain>
    </source>
</reference>
<name>A0A7W9DBC7_9MICC</name>
<feature type="region of interest" description="Disordered" evidence="1">
    <location>
        <begin position="1"/>
        <end position="56"/>
    </location>
</feature>
<dbReference type="AlphaFoldDB" id="A0A7W9DBC7"/>
<evidence type="ECO:0000313" key="2">
    <source>
        <dbReference type="EMBL" id="MBB5598535.1"/>
    </source>
</evidence>
<dbReference type="EMBL" id="JACHBL010000001">
    <property type="protein sequence ID" value="MBB5598535.1"/>
    <property type="molecule type" value="Genomic_DNA"/>
</dbReference>
<sequence>MSTEPTPTPEDPTTAPALDEAAAAARIAQDKHDHDDARVDEMEDESFPASDPPSIL</sequence>
<feature type="compositionally biased region" description="Basic and acidic residues" evidence="1">
    <location>
        <begin position="28"/>
        <end position="40"/>
    </location>
</feature>
<gene>
    <name evidence="2" type="ORF">BKA12_001615</name>
</gene>
<evidence type="ECO:0000256" key="1">
    <source>
        <dbReference type="SAM" id="MobiDB-lite"/>
    </source>
</evidence>
<dbReference type="RefSeq" id="WP_183642361.1">
    <property type="nucleotide sequence ID" value="NZ_JACHBL010000001.1"/>
</dbReference>
<protein>
    <submittedName>
        <fullName evidence="2">Uncharacterized protein</fullName>
    </submittedName>
</protein>
<keyword evidence="3" id="KW-1185">Reference proteome</keyword>
<organism evidence="2 3">
    <name type="scientific">Neomicrococcus lactis</name>
    <dbReference type="NCBI Taxonomy" id="732241"/>
    <lineage>
        <taxon>Bacteria</taxon>
        <taxon>Bacillati</taxon>
        <taxon>Actinomycetota</taxon>
        <taxon>Actinomycetes</taxon>
        <taxon>Micrococcales</taxon>
        <taxon>Micrococcaceae</taxon>
        <taxon>Neomicrococcus</taxon>
    </lineage>
</organism>
<feature type="compositionally biased region" description="Pro residues" evidence="1">
    <location>
        <begin position="1"/>
        <end position="10"/>
    </location>
</feature>
<proteinExistence type="predicted"/>
<comment type="caution">
    <text evidence="2">The sequence shown here is derived from an EMBL/GenBank/DDBJ whole genome shotgun (WGS) entry which is preliminary data.</text>
</comment>
<feature type="compositionally biased region" description="Low complexity" evidence="1">
    <location>
        <begin position="11"/>
        <end position="27"/>
    </location>
</feature>